<evidence type="ECO:0000313" key="6">
    <source>
        <dbReference type="EMBL" id="MFK2853742.1"/>
    </source>
</evidence>
<accession>A0ABW8IEX4</accession>
<dbReference type="PANTHER" id="PTHR30386">
    <property type="entry name" value="MEMBRANE FUSION SUBUNIT OF EMRAB-TOLC MULTIDRUG EFFLUX PUMP"/>
    <property type="match status" value="1"/>
</dbReference>
<dbReference type="Pfam" id="PF25885">
    <property type="entry name" value="HH_EMRA"/>
    <property type="match status" value="1"/>
</dbReference>
<evidence type="ECO:0000256" key="2">
    <source>
        <dbReference type="SAM" id="Coils"/>
    </source>
</evidence>
<reference evidence="6 7" key="1">
    <citation type="submission" date="2020-10" db="EMBL/GenBank/DDBJ databases">
        <title>Phylogeny of dyella-like bacteria.</title>
        <authorList>
            <person name="Fu J."/>
        </authorList>
    </citation>
    <scope>NUCLEOTIDE SEQUENCE [LARGE SCALE GENOMIC DNA]</scope>
    <source>
        <strain evidence="6 7">DHG40</strain>
    </source>
</reference>
<dbReference type="EMBL" id="JADIKI010000021">
    <property type="protein sequence ID" value="MFK2853742.1"/>
    <property type="molecule type" value="Genomic_DNA"/>
</dbReference>
<comment type="caution">
    <text evidence="6">The sequence shown here is derived from an EMBL/GenBank/DDBJ whole genome shotgun (WGS) entry which is preliminary data.</text>
</comment>
<keyword evidence="3" id="KW-1133">Transmembrane helix</keyword>
<proteinExistence type="predicted"/>
<gene>
    <name evidence="6" type="ORF">ISP18_03980</name>
</gene>
<keyword evidence="3" id="KW-0472">Membrane</keyword>
<dbReference type="PANTHER" id="PTHR30386:SF19">
    <property type="entry name" value="MULTIDRUG EXPORT PROTEIN EMRA-RELATED"/>
    <property type="match status" value="1"/>
</dbReference>
<dbReference type="Proteomes" id="UP001620409">
    <property type="component" value="Unassembled WGS sequence"/>
</dbReference>
<evidence type="ECO:0000259" key="4">
    <source>
        <dbReference type="Pfam" id="PF25885"/>
    </source>
</evidence>
<dbReference type="InterPro" id="IPR058634">
    <property type="entry name" value="AaeA-lik-b-barrel"/>
</dbReference>
<dbReference type="SUPFAM" id="SSF111369">
    <property type="entry name" value="HlyD-like secretion proteins"/>
    <property type="match status" value="2"/>
</dbReference>
<evidence type="ECO:0000259" key="5">
    <source>
        <dbReference type="Pfam" id="PF25963"/>
    </source>
</evidence>
<evidence type="ECO:0000256" key="3">
    <source>
        <dbReference type="SAM" id="Phobius"/>
    </source>
</evidence>
<feature type="coiled-coil region" evidence="2">
    <location>
        <begin position="161"/>
        <end position="188"/>
    </location>
</feature>
<name>A0ABW8IEX4_9GAMM</name>
<keyword evidence="7" id="KW-1185">Reference proteome</keyword>
<feature type="transmembrane region" description="Helical" evidence="3">
    <location>
        <begin position="24"/>
        <end position="46"/>
    </location>
</feature>
<dbReference type="RefSeq" id="WP_380017240.1">
    <property type="nucleotide sequence ID" value="NZ_JADIKI010000021.1"/>
</dbReference>
<dbReference type="Gene3D" id="2.40.30.170">
    <property type="match status" value="1"/>
</dbReference>
<dbReference type="Pfam" id="PF25963">
    <property type="entry name" value="Beta-barrel_AAEA"/>
    <property type="match status" value="1"/>
</dbReference>
<keyword evidence="2" id="KW-0175">Coiled coil</keyword>
<evidence type="ECO:0000256" key="1">
    <source>
        <dbReference type="ARBA" id="ARBA00004196"/>
    </source>
</evidence>
<keyword evidence="3" id="KW-0812">Transmembrane</keyword>
<organism evidence="6 7">
    <name type="scientific">Dyella humi</name>
    <dbReference type="NCBI Taxonomy" id="1770547"/>
    <lineage>
        <taxon>Bacteria</taxon>
        <taxon>Pseudomonadati</taxon>
        <taxon>Pseudomonadota</taxon>
        <taxon>Gammaproteobacteria</taxon>
        <taxon>Lysobacterales</taxon>
        <taxon>Rhodanobacteraceae</taxon>
        <taxon>Dyella</taxon>
    </lineage>
</organism>
<dbReference type="InterPro" id="IPR058633">
    <property type="entry name" value="EmrA/FarA_HH"/>
</dbReference>
<evidence type="ECO:0000313" key="7">
    <source>
        <dbReference type="Proteomes" id="UP001620409"/>
    </source>
</evidence>
<dbReference type="Gene3D" id="1.10.287.470">
    <property type="entry name" value="Helix hairpin bin"/>
    <property type="match status" value="1"/>
</dbReference>
<feature type="domain" description="p-hydroxybenzoic acid efflux pump subunit AaeA-like beta-barrel" evidence="5">
    <location>
        <begin position="254"/>
        <end position="346"/>
    </location>
</feature>
<dbReference type="InterPro" id="IPR050739">
    <property type="entry name" value="MFP"/>
</dbReference>
<feature type="domain" description="Multidrug export protein EmrA/FarA alpha-helical hairpin" evidence="4">
    <location>
        <begin position="96"/>
        <end position="216"/>
    </location>
</feature>
<dbReference type="Gene3D" id="2.40.50.100">
    <property type="match status" value="1"/>
</dbReference>
<protein>
    <submittedName>
        <fullName evidence="6">HlyD family efflux transporter periplasmic adaptor subunit</fullName>
    </submittedName>
</protein>
<comment type="subcellular location">
    <subcellularLocation>
        <location evidence="1">Cell envelope</location>
    </subcellularLocation>
</comment>
<sequence>MSTTPKDANDSGLAAKDPAKRSRALLIVATIFVLAGLTWFVLWFFVFSTRENTDNAYIGGNQVALSSQVPGTVVAILTDDTQHVTAGQVLVKLDPTDADVKLRQASSALAQAVRQVRQQNDSVSEADATVAAREVDLRKAQADLKRHLPLVAAQAESPETVQHMRDSVSQAQATLNAAKAQAQSARAAVEGTDIANNPNVMQARANFRAAWIAAQRNTIVAPVDGYVAQRSVQLGASITPGQQLMTVVPLHDLWIDANFKENQLRHIRIGQPVKISTDLYGGSVEYHGKVIGLGAGTGSVFSLLPAQNATGNWIKVVQRVPVRIALDNNELDQHPLRVGLSADVTVDITNDKGPALASAPAQPPAETSVYDQVAAQAEAEAEKIIRANLGTSTDASN</sequence>